<dbReference type="EC" id="4.2.2.29" evidence="7"/>
<keyword evidence="5 7" id="KW-0456">Lyase</keyword>
<dbReference type="Proteomes" id="UP000236884">
    <property type="component" value="Chromosome"/>
</dbReference>
<proteinExistence type="inferred from homology"/>
<dbReference type="GO" id="GO:0009252">
    <property type="term" value="P:peptidoglycan biosynthetic process"/>
    <property type="evidence" value="ECO:0007669"/>
    <property type="project" value="UniProtKB-UniRule"/>
</dbReference>
<dbReference type="AlphaFoldDB" id="A0A0S3PYJ5"/>
<evidence type="ECO:0000256" key="8">
    <source>
        <dbReference type="SAM" id="MobiDB-lite"/>
    </source>
</evidence>
<dbReference type="CDD" id="cd08010">
    <property type="entry name" value="MltG_like"/>
    <property type="match status" value="1"/>
</dbReference>
<comment type="function">
    <text evidence="7">Functions as a peptidoglycan terminase that cleaves nascent peptidoglycan strands endolytically to terminate their elongation.</text>
</comment>
<evidence type="ECO:0000256" key="1">
    <source>
        <dbReference type="ARBA" id="ARBA00022475"/>
    </source>
</evidence>
<protein>
    <recommendedName>
        <fullName evidence="7">Endolytic murein transglycosylase</fullName>
        <ecNumber evidence="7">4.2.2.29</ecNumber>
    </recommendedName>
    <alternativeName>
        <fullName evidence="7">Peptidoglycan lytic transglycosylase</fullName>
    </alternativeName>
    <alternativeName>
        <fullName evidence="7">Peptidoglycan polymerization terminase</fullName>
    </alternativeName>
</protein>
<keyword evidence="4 7" id="KW-0472">Membrane</keyword>
<evidence type="ECO:0000256" key="3">
    <source>
        <dbReference type="ARBA" id="ARBA00022989"/>
    </source>
</evidence>
<evidence type="ECO:0000256" key="6">
    <source>
        <dbReference type="ARBA" id="ARBA00023316"/>
    </source>
</evidence>
<evidence type="ECO:0000256" key="7">
    <source>
        <dbReference type="HAMAP-Rule" id="MF_02065"/>
    </source>
</evidence>
<feature type="region of interest" description="Disordered" evidence="8">
    <location>
        <begin position="1"/>
        <end position="32"/>
    </location>
</feature>
<dbReference type="InterPro" id="IPR003770">
    <property type="entry name" value="MLTG-like"/>
</dbReference>
<keyword evidence="10" id="KW-1185">Reference proteome</keyword>
<sequence length="437" mass="47632">MTDASRPDGAPEIPAGPPPEAGPAPLTRRERRRLEKERIRAQKRATRASRRTRHPFIIVGSLLFTFTFFLGIAALIGFTAGRSQYEEVGPLQQEKIVNVSGGTLEIADLLAREGVMDGGALAKTVFFGMVQAAEWGTKKEEPKAGAAPKRPEPAIKRGEYLFAKGVSIRGVIEQLTEGKVVQHQITLPEGLTSQQMVARLVENPILSGQVREIPKEGALLPDTYNFPRGFPRDQLLQSLQAAQRRVLQQVWDRRSPDSPVKTPEQLLTLASIVEKETGKAEERTRVAGVFANRLRMGMKLQSDPTTVYGLVGGKGSLGRQLMRRELEQPTPYNTYVISGLPPGPIANPGRASLEAAANPMRHKEIFFVADGTGGHAFAETLEQHNRNVARLRELERQRGQTGAPAPTIAPPTAVQPPAPAPNAPRAQNPTPQGTVQQ</sequence>
<feature type="compositionally biased region" description="Low complexity" evidence="8">
    <location>
        <begin position="423"/>
        <end position="437"/>
    </location>
</feature>
<feature type="compositionally biased region" description="Pro residues" evidence="8">
    <location>
        <begin position="407"/>
        <end position="422"/>
    </location>
</feature>
<organism evidence="9 10">
    <name type="scientific">Variibacter gotjawalensis</name>
    <dbReference type="NCBI Taxonomy" id="1333996"/>
    <lineage>
        <taxon>Bacteria</taxon>
        <taxon>Pseudomonadati</taxon>
        <taxon>Pseudomonadota</taxon>
        <taxon>Alphaproteobacteria</taxon>
        <taxon>Hyphomicrobiales</taxon>
        <taxon>Nitrobacteraceae</taxon>
        <taxon>Variibacter</taxon>
    </lineage>
</organism>
<comment type="similarity">
    <text evidence="7">Belongs to the transglycosylase MltG family.</text>
</comment>
<dbReference type="PANTHER" id="PTHR30518:SF2">
    <property type="entry name" value="ENDOLYTIC MUREIN TRANSGLYCOSYLASE"/>
    <property type="match status" value="1"/>
</dbReference>
<dbReference type="HAMAP" id="MF_02065">
    <property type="entry name" value="MltG"/>
    <property type="match status" value="1"/>
</dbReference>
<dbReference type="GO" id="GO:0008932">
    <property type="term" value="F:lytic endotransglycosylase activity"/>
    <property type="evidence" value="ECO:0007669"/>
    <property type="project" value="UniProtKB-UniRule"/>
</dbReference>
<dbReference type="RefSeq" id="WP_096357632.1">
    <property type="nucleotide sequence ID" value="NZ_AP014946.1"/>
</dbReference>
<feature type="site" description="Important for catalytic activity" evidence="7">
    <location>
        <position position="276"/>
    </location>
</feature>
<evidence type="ECO:0000256" key="2">
    <source>
        <dbReference type="ARBA" id="ARBA00022692"/>
    </source>
</evidence>
<feature type="region of interest" description="Disordered" evidence="8">
    <location>
        <begin position="394"/>
        <end position="437"/>
    </location>
</feature>
<keyword evidence="2 7" id="KW-0812">Transmembrane</keyword>
<dbReference type="Gene3D" id="3.30.160.60">
    <property type="entry name" value="Classic Zinc Finger"/>
    <property type="match status" value="1"/>
</dbReference>
<evidence type="ECO:0000313" key="10">
    <source>
        <dbReference type="Proteomes" id="UP000236884"/>
    </source>
</evidence>
<evidence type="ECO:0000256" key="5">
    <source>
        <dbReference type="ARBA" id="ARBA00023239"/>
    </source>
</evidence>
<keyword evidence="1 7" id="KW-1003">Cell membrane</keyword>
<name>A0A0S3PYJ5_9BRAD</name>
<dbReference type="OrthoDB" id="9814591at2"/>
<dbReference type="PANTHER" id="PTHR30518">
    <property type="entry name" value="ENDOLYTIC MUREIN TRANSGLYCOSYLASE"/>
    <property type="match status" value="1"/>
</dbReference>
<keyword evidence="7" id="KW-0997">Cell inner membrane</keyword>
<dbReference type="GO" id="GO:0071555">
    <property type="term" value="P:cell wall organization"/>
    <property type="evidence" value="ECO:0007669"/>
    <property type="project" value="UniProtKB-KW"/>
</dbReference>
<dbReference type="Pfam" id="PF02618">
    <property type="entry name" value="YceG"/>
    <property type="match status" value="1"/>
</dbReference>
<evidence type="ECO:0000256" key="4">
    <source>
        <dbReference type="ARBA" id="ARBA00023136"/>
    </source>
</evidence>
<dbReference type="EMBL" id="AP014946">
    <property type="protein sequence ID" value="BAT60971.1"/>
    <property type="molecule type" value="Genomic_DNA"/>
</dbReference>
<gene>
    <name evidence="7" type="primary">mltG</name>
    <name evidence="9" type="ORF">GJW-30_1_03521</name>
</gene>
<reference evidence="9 10" key="1">
    <citation type="submission" date="2015-08" db="EMBL/GenBank/DDBJ databases">
        <title>Investigation of the bacterial diversity of lava forest soil.</title>
        <authorList>
            <person name="Lee J.S."/>
        </authorList>
    </citation>
    <scope>NUCLEOTIDE SEQUENCE [LARGE SCALE GENOMIC DNA]</scope>
    <source>
        <strain evidence="9 10">GJW-30</strain>
    </source>
</reference>
<comment type="catalytic activity">
    <reaction evidence="7">
        <text>a peptidoglycan chain = a peptidoglycan chain with N-acetyl-1,6-anhydromuramyl-[peptide] at the reducing end + a peptidoglycan chain with N-acetylglucosamine at the non-reducing end.</text>
        <dbReference type="EC" id="4.2.2.29"/>
    </reaction>
</comment>
<keyword evidence="3 7" id="KW-1133">Transmembrane helix</keyword>
<accession>A0A0S3PYJ5</accession>
<dbReference type="GO" id="GO:0005886">
    <property type="term" value="C:plasma membrane"/>
    <property type="evidence" value="ECO:0007669"/>
    <property type="project" value="UniProtKB-SubCell"/>
</dbReference>
<comment type="subcellular location">
    <subcellularLocation>
        <location evidence="7">Cell inner membrane</location>
        <topology evidence="7">Single-pass membrane protein</topology>
    </subcellularLocation>
</comment>
<feature type="transmembrane region" description="Helical" evidence="7">
    <location>
        <begin position="56"/>
        <end position="78"/>
    </location>
</feature>
<keyword evidence="6 7" id="KW-0961">Cell wall biogenesis/degradation</keyword>
<evidence type="ECO:0000313" key="9">
    <source>
        <dbReference type="EMBL" id="BAT60971.1"/>
    </source>
</evidence>
<dbReference type="NCBIfam" id="TIGR00247">
    <property type="entry name" value="endolytic transglycosylase MltG"/>
    <property type="match status" value="1"/>
</dbReference>
<dbReference type="KEGG" id="vgo:GJW-30_1_03521"/>